<gene>
    <name evidence="2" type="ORF">UW78_C0004G0014</name>
</gene>
<reference evidence="2 3" key="1">
    <citation type="journal article" date="2015" name="Nature">
        <title>rRNA introns, odd ribosomes, and small enigmatic genomes across a large radiation of phyla.</title>
        <authorList>
            <person name="Brown C.T."/>
            <person name="Hug L.A."/>
            <person name="Thomas B.C."/>
            <person name="Sharon I."/>
            <person name="Castelle C.J."/>
            <person name="Singh A."/>
            <person name="Wilkins M.J."/>
            <person name="Williams K.H."/>
            <person name="Banfield J.F."/>
        </authorList>
    </citation>
    <scope>NUCLEOTIDE SEQUENCE [LARGE SCALE GENOMIC DNA]</scope>
</reference>
<proteinExistence type="predicted"/>
<dbReference type="SUPFAM" id="SSF54523">
    <property type="entry name" value="Pili subunits"/>
    <property type="match status" value="1"/>
</dbReference>
<organism evidence="2 3">
    <name type="scientific">Candidatus Azambacteria bacterium GW2011_GWA1_44_9</name>
    <dbReference type="NCBI Taxonomy" id="1618610"/>
    <lineage>
        <taxon>Bacteria</taxon>
        <taxon>Candidatus Azamiibacteriota</taxon>
    </lineage>
</organism>
<feature type="transmembrane region" description="Helical" evidence="1">
    <location>
        <begin position="12"/>
        <end position="34"/>
    </location>
</feature>
<keyword evidence="1" id="KW-0812">Transmembrane</keyword>
<dbReference type="InterPro" id="IPR045584">
    <property type="entry name" value="Pilin-like"/>
</dbReference>
<dbReference type="AlphaFoldDB" id="A0A0G1KE14"/>
<comment type="caution">
    <text evidence="2">The sequence shown here is derived from an EMBL/GenBank/DDBJ whole genome shotgun (WGS) entry which is preliminary data.</text>
</comment>
<keyword evidence="1" id="KW-1133">Transmembrane helix</keyword>
<name>A0A0G1KE14_9BACT</name>
<evidence type="ECO:0000256" key="1">
    <source>
        <dbReference type="SAM" id="Phobius"/>
    </source>
</evidence>
<dbReference type="Gene3D" id="3.30.700.10">
    <property type="entry name" value="Glycoprotein, Type 4 Pilin"/>
    <property type="match status" value="1"/>
</dbReference>
<dbReference type="EMBL" id="LCJQ01000004">
    <property type="protein sequence ID" value="KKT81966.1"/>
    <property type="molecule type" value="Genomic_DNA"/>
</dbReference>
<protein>
    <submittedName>
        <fullName evidence="2">Tfp pilus assembly protein</fullName>
    </submittedName>
</protein>
<accession>A0A0G1KE14</accession>
<sequence length="156" mass="16657">MTPYTLMNRGLTFLELTISVGILAILLVIVIPSFMDFRRNSILSTETQNVITLVNKARLSSMSSKEDFQYGIHFEADKVVLFQGDTYVAGAGTNEEHVLNTALTLSPIVVNGGGADVVFQKVTGATNQNATTTLLVIGGTASTTIVVFPSGVSTRN</sequence>
<keyword evidence="1" id="KW-0472">Membrane</keyword>
<dbReference type="Proteomes" id="UP000034595">
    <property type="component" value="Unassembled WGS sequence"/>
</dbReference>
<evidence type="ECO:0000313" key="2">
    <source>
        <dbReference type="EMBL" id="KKT81966.1"/>
    </source>
</evidence>
<evidence type="ECO:0000313" key="3">
    <source>
        <dbReference type="Proteomes" id="UP000034595"/>
    </source>
</evidence>